<protein>
    <submittedName>
        <fullName evidence="7">Protein-tyrosine phosphatase</fullName>
    </submittedName>
</protein>
<evidence type="ECO:0000256" key="2">
    <source>
        <dbReference type="ARBA" id="ARBA00022801"/>
    </source>
</evidence>
<feature type="region of interest" description="Disordered" evidence="5">
    <location>
        <begin position="132"/>
        <end position="151"/>
    </location>
</feature>
<gene>
    <name evidence="7" type="ORF">SAMN05444695_113118</name>
</gene>
<evidence type="ECO:0000256" key="1">
    <source>
        <dbReference type="ARBA" id="ARBA00011063"/>
    </source>
</evidence>
<evidence type="ECO:0000256" key="3">
    <source>
        <dbReference type="ARBA" id="ARBA00022912"/>
    </source>
</evidence>
<dbReference type="InterPro" id="IPR050438">
    <property type="entry name" value="LMW_PTPase"/>
</dbReference>
<evidence type="ECO:0000256" key="4">
    <source>
        <dbReference type="PIRSR" id="PIRSR617867-1"/>
    </source>
</evidence>
<dbReference type="Pfam" id="PF01451">
    <property type="entry name" value="LMWPc"/>
    <property type="match status" value="1"/>
</dbReference>
<dbReference type="PANTHER" id="PTHR11717">
    <property type="entry name" value="LOW MOLECULAR WEIGHT PROTEIN TYROSINE PHOSPHATASE"/>
    <property type="match status" value="1"/>
</dbReference>
<dbReference type="SUPFAM" id="SSF52788">
    <property type="entry name" value="Phosphotyrosine protein phosphatases I"/>
    <property type="match status" value="1"/>
</dbReference>
<comment type="similarity">
    <text evidence="1">Belongs to the low molecular weight phosphotyrosine protein phosphatase family.</text>
</comment>
<evidence type="ECO:0000256" key="5">
    <source>
        <dbReference type="SAM" id="MobiDB-lite"/>
    </source>
</evidence>
<dbReference type="EMBL" id="FNDN01000013">
    <property type="protein sequence ID" value="SDI95138.1"/>
    <property type="molecule type" value="Genomic_DNA"/>
</dbReference>
<reference evidence="7 8" key="1">
    <citation type="submission" date="2016-10" db="EMBL/GenBank/DDBJ databases">
        <authorList>
            <person name="de Groot N.N."/>
        </authorList>
    </citation>
    <scope>NUCLEOTIDE SEQUENCE [LARGE SCALE GENOMIC DNA]</scope>
    <source>
        <strain evidence="7 8">DSM 44892</strain>
    </source>
</reference>
<evidence type="ECO:0000313" key="8">
    <source>
        <dbReference type="Proteomes" id="UP000183263"/>
    </source>
</evidence>
<dbReference type="PANTHER" id="PTHR11717:SF31">
    <property type="entry name" value="LOW MOLECULAR WEIGHT PROTEIN-TYROSINE-PHOSPHATASE ETP-RELATED"/>
    <property type="match status" value="1"/>
</dbReference>
<feature type="active site" description="Nucleophile" evidence="4">
    <location>
        <position position="11"/>
    </location>
</feature>
<evidence type="ECO:0000259" key="6">
    <source>
        <dbReference type="SMART" id="SM00226"/>
    </source>
</evidence>
<dbReference type="Proteomes" id="UP000183263">
    <property type="component" value="Unassembled WGS sequence"/>
</dbReference>
<keyword evidence="2" id="KW-0378">Hydrolase</keyword>
<dbReference type="SMART" id="SM00226">
    <property type="entry name" value="LMWPc"/>
    <property type="match status" value="1"/>
</dbReference>
<dbReference type="GO" id="GO:0004725">
    <property type="term" value="F:protein tyrosine phosphatase activity"/>
    <property type="evidence" value="ECO:0007669"/>
    <property type="project" value="InterPro"/>
</dbReference>
<organism evidence="7 8">
    <name type="scientific">Rhodococcus triatomae</name>
    <dbReference type="NCBI Taxonomy" id="300028"/>
    <lineage>
        <taxon>Bacteria</taxon>
        <taxon>Bacillati</taxon>
        <taxon>Actinomycetota</taxon>
        <taxon>Actinomycetes</taxon>
        <taxon>Mycobacteriales</taxon>
        <taxon>Nocardiaceae</taxon>
        <taxon>Rhodococcus</taxon>
    </lineage>
</organism>
<accession>A0A1G8PS25</accession>
<dbReference type="InterPro" id="IPR036196">
    <property type="entry name" value="Ptyr_pPase_sf"/>
</dbReference>
<name>A0A1G8PS25_9NOCA</name>
<sequence length="176" mass="18668">MLSRMHVLFVCTGNICRSATAERLAVAYAEELGIDDLTVESAGTHAVAGQEMEPTAAKVLEGLGGDPDGFTARMLTPEIASAADLVLTMSEQHREAVLSVAPSQFPKTFTLKEAVRLTDAVGATTVAQLAEARRDHRNTGDPEDVSDPIGKDEETYLTIGSEIAELLGTLTRAVRG</sequence>
<evidence type="ECO:0000313" key="7">
    <source>
        <dbReference type="EMBL" id="SDI95138.1"/>
    </source>
</evidence>
<feature type="domain" description="Phosphotyrosine protein phosphatase I" evidence="6">
    <location>
        <begin position="5"/>
        <end position="173"/>
    </location>
</feature>
<dbReference type="AlphaFoldDB" id="A0A1G8PS25"/>
<proteinExistence type="inferred from homology"/>
<dbReference type="Gene3D" id="3.40.50.2300">
    <property type="match status" value="1"/>
</dbReference>
<dbReference type="PRINTS" id="PR00719">
    <property type="entry name" value="LMWPTPASE"/>
</dbReference>
<dbReference type="InterPro" id="IPR017867">
    <property type="entry name" value="Tyr_phospatase_low_mol_wt"/>
</dbReference>
<keyword evidence="8" id="KW-1185">Reference proteome</keyword>
<feature type="active site" evidence="4">
    <location>
        <position position="17"/>
    </location>
</feature>
<dbReference type="InterPro" id="IPR023485">
    <property type="entry name" value="Ptyr_pPase"/>
</dbReference>
<keyword evidence="3" id="KW-0904">Protein phosphatase</keyword>